<proteinExistence type="predicted"/>
<accession>A0A8V5FI03</accession>
<dbReference type="Ensembl" id="ENSMUNT00000030162.1">
    <property type="protein sequence ID" value="ENSMUNP00000026676.1"/>
    <property type="gene ID" value="ENSMUNG00000017038.1"/>
</dbReference>
<reference evidence="1" key="1">
    <citation type="submission" date="2020-03" db="EMBL/GenBank/DDBJ databases">
        <title>Melopsittacus undulatus (budgerigar) genome, bMelUnd1, maternal haplotype with Z.</title>
        <authorList>
            <person name="Gedman G."/>
            <person name="Mountcastle J."/>
            <person name="Haase B."/>
            <person name="Formenti G."/>
            <person name="Wright T."/>
            <person name="Apodaca J."/>
            <person name="Pelan S."/>
            <person name="Chow W."/>
            <person name="Rhie A."/>
            <person name="Howe K."/>
            <person name="Fedrigo O."/>
            <person name="Jarvis E.D."/>
        </authorList>
    </citation>
    <scope>NUCLEOTIDE SEQUENCE [LARGE SCALE GENOMIC DNA]</scope>
</reference>
<reference evidence="1" key="2">
    <citation type="submission" date="2025-08" db="UniProtKB">
        <authorList>
            <consortium name="Ensembl"/>
        </authorList>
    </citation>
    <scope>IDENTIFICATION</scope>
</reference>
<dbReference type="AlphaFoldDB" id="A0A8V5FI03"/>
<name>A0A8V5FI03_MELUD</name>
<sequence>MQPLCQTFGACSSCLKRQLNGFMGLIKWQRRLFPACVRAIYSETGKWEKKLWVGDKERVENWWLPRIKDQFCRISETDVSIMGYLEITCLVFFVFSE</sequence>
<organism evidence="1 2">
    <name type="scientific">Melopsittacus undulatus</name>
    <name type="common">Budgerigar</name>
    <name type="synonym">Psittacus undulatus</name>
    <dbReference type="NCBI Taxonomy" id="13146"/>
    <lineage>
        <taxon>Eukaryota</taxon>
        <taxon>Metazoa</taxon>
        <taxon>Chordata</taxon>
        <taxon>Craniata</taxon>
        <taxon>Vertebrata</taxon>
        <taxon>Euteleostomi</taxon>
        <taxon>Archelosauria</taxon>
        <taxon>Archosauria</taxon>
        <taxon>Dinosauria</taxon>
        <taxon>Saurischia</taxon>
        <taxon>Theropoda</taxon>
        <taxon>Coelurosauria</taxon>
        <taxon>Aves</taxon>
        <taxon>Neognathae</taxon>
        <taxon>Neoaves</taxon>
        <taxon>Telluraves</taxon>
        <taxon>Australaves</taxon>
        <taxon>Psittaciformes</taxon>
        <taxon>Psittaculidae</taxon>
        <taxon>Melopsittacus</taxon>
    </lineage>
</organism>
<dbReference type="Proteomes" id="UP000694405">
    <property type="component" value="Chromosome 1"/>
</dbReference>
<evidence type="ECO:0000313" key="2">
    <source>
        <dbReference type="Proteomes" id="UP000694405"/>
    </source>
</evidence>
<protein>
    <submittedName>
        <fullName evidence="1">Uncharacterized protein</fullName>
    </submittedName>
</protein>
<reference evidence="1" key="3">
    <citation type="submission" date="2025-09" db="UniProtKB">
        <authorList>
            <consortium name="Ensembl"/>
        </authorList>
    </citation>
    <scope>IDENTIFICATION</scope>
</reference>
<keyword evidence="2" id="KW-1185">Reference proteome</keyword>
<evidence type="ECO:0000313" key="1">
    <source>
        <dbReference type="Ensembl" id="ENSMUNP00000026676.1"/>
    </source>
</evidence>